<accession>A0A0F6A9I9</accession>
<dbReference type="EMBL" id="AUXW01000156">
    <property type="protein sequence ID" value="KKE82857.1"/>
    <property type="molecule type" value="Genomic_DNA"/>
</dbReference>
<evidence type="ECO:0000256" key="1">
    <source>
        <dbReference type="SAM" id="Phobius"/>
    </source>
</evidence>
<dbReference type="InterPro" id="IPR007404">
    <property type="entry name" value="YdjM-like"/>
</dbReference>
<comment type="caution">
    <text evidence="2">The sequence shown here is derived from an EMBL/GenBank/DDBJ whole genome shotgun (WGS) entry which is preliminary data.</text>
</comment>
<dbReference type="PATRIC" id="fig|1129367.4.peg.3259"/>
<keyword evidence="1" id="KW-0472">Membrane</keyword>
<dbReference type="Proteomes" id="UP000033434">
    <property type="component" value="Unassembled WGS sequence"/>
</dbReference>
<evidence type="ECO:0000313" key="2">
    <source>
        <dbReference type="EMBL" id="KKE82857.1"/>
    </source>
</evidence>
<keyword evidence="1" id="KW-0812">Transmembrane</keyword>
<sequence>MAPGTHLLLSWALSATVVQSRRNRVLASLSGVAPDLDGIGVVVDLIFAKSNLYGKYHHVLGHNLLAALLIASICAFLAKSHKVSMWCLSFICFHLHIICDVLGSKGPDGFQWPIQYLYPFSTDFTLTWSGQWELNAWQNQLITMLLVLVCVYISATKKILFFEIFGRCINAEVFNMYEKYIKR</sequence>
<dbReference type="RefSeq" id="WP_052961007.1">
    <property type="nucleotide sequence ID" value="NZ_AUXW01000156.1"/>
</dbReference>
<evidence type="ECO:0008006" key="4">
    <source>
        <dbReference type="Google" id="ProtNLM"/>
    </source>
</evidence>
<dbReference type="Pfam" id="PF04307">
    <property type="entry name" value="YdjM"/>
    <property type="match status" value="1"/>
</dbReference>
<feature type="transmembrane region" description="Helical" evidence="1">
    <location>
        <begin position="85"/>
        <end position="103"/>
    </location>
</feature>
<name>A0A0F6A9I9_9GAMM</name>
<keyword evidence="1" id="KW-1133">Transmembrane helix</keyword>
<feature type="transmembrane region" description="Helical" evidence="1">
    <location>
        <begin position="59"/>
        <end position="78"/>
    </location>
</feature>
<reference evidence="2 3" key="1">
    <citation type="journal article" date="2015" name="BMC Genomics">
        <title>Genome mining reveals unlocked bioactive potential of marine Gram-negative bacteria.</title>
        <authorList>
            <person name="Machado H."/>
            <person name="Sonnenschein E.C."/>
            <person name="Melchiorsen J."/>
            <person name="Gram L."/>
        </authorList>
    </citation>
    <scope>NUCLEOTIDE SEQUENCE [LARGE SCALE GENOMIC DNA]</scope>
    <source>
        <strain evidence="2 3">S4054</strain>
    </source>
</reference>
<protein>
    <recommendedName>
        <fullName evidence="4">Metal-dependent hydrolase</fullName>
    </recommendedName>
</protein>
<gene>
    <name evidence="2" type="ORF">N479_16425</name>
</gene>
<dbReference type="AlphaFoldDB" id="A0A0F6A9I9"/>
<feature type="transmembrane region" description="Helical" evidence="1">
    <location>
        <begin position="136"/>
        <end position="155"/>
    </location>
</feature>
<proteinExistence type="predicted"/>
<evidence type="ECO:0000313" key="3">
    <source>
        <dbReference type="Proteomes" id="UP000033434"/>
    </source>
</evidence>
<organism evidence="2 3">
    <name type="scientific">Pseudoalteromonas luteoviolacea S4054</name>
    <dbReference type="NCBI Taxonomy" id="1129367"/>
    <lineage>
        <taxon>Bacteria</taxon>
        <taxon>Pseudomonadati</taxon>
        <taxon>Pseudomonadota</taxon>
        <taxon>Gammaproteobacteria</taxon>
        <taxon>Alteromonadales</taxon>
        <taxon>Pseudoalteromonadaceae</taxon>
        <taxon>Pseudoalteromonas</taxon>
    </lineage>
</organism>